<sequence length="212" mass="23562">MPPKYIWAVRGGSSKIATGEKHSLRMTAVLTVKADGTKLPILFVVRGSPTGRIATNEVPTYPRGHFYAVQEKAWMDNDVWRSYLRDLLGTTIDGPSVVLLDNFESHVTDESYKIVEEELGSVLCPIPANATADCQPLDVGVMAPFKRYLRDEWLAEEIIEGDDGEDFDSPTAAQKRLAMIRRAILAWARVSAEEIRRSFTKAIPMPGPPTDD</sequence>
<proteinExistence type="predicted"/>
<evidence type="ECO:0000313" key="2">
    <source>
        <dbReference type="EMBL" id="RHY52127.1"/>
    </source>
</evidence>
<name>A0A397FE58_APHAT</name>
<dbReference type="Pfam" id="PF03184">
    <property type="entry name" value="DDE_1"/>
    <property type="match status" value="1"/>
</dbReference>
<gene>
    <name evidence="3" type="ORF">DYB31_005382</name>
    <name evidence="2" type="ORF">DYB34_007560</name>
</gene>
<dbReference type="EMBL" id="QUTB01006002">
    <property type="protein sequence ID" value="RHY52127.1"/>
    <property type="molecule type" value="Genomic_DNA"/>
</dbReference>
<organism evidence="3 4">
    <name type="scientific">Aphanomyces astaci</name>
    <name type="common">Crayfish plague agent</name>
    <dbReference type="NCBI Taxonomy" id="112090"/>
    <lineage>
        <taxon>Eukaryota</taxon>
        <taxon>Sar</taxon>
        <taxon>Stramenopiles</taxon>
        <taxon>Oomycota</taxon>
        <taxon>Saprolegniomycetes</taxon>
        <taxon>Saprolegniales</taxon>
        <taxon>Verrucalvaceae</taxon>
        <taxon>Aphanomyces</taxon>
    </lineage>
</organism>
<dbReference type="Proteomes" id="UP000283543">
    <property type="component" value="Unassembled WGS sequence"/>
</dbReference>
<reference evidence="4 5" key="1">
    <citation type="submission" date="2018-08" db="EMBL/GenBank/DDBJ databases">
        <title>Aphanomyces genome sequencing and annotation.</title>
        <authorList>
            <person name="Minardi D."/>
            <person name="Oidtmann B."/>
            <person name="Van Der Giezen M."/>
            <person name="Studholme D.J."/>
        </authorList>
    </citation>
    <scope>NUCLEOTIDE SEQUENCE [LARGE SCALE GENOMIC DNA]</scope>
    <source>
        <strain evidence="3 4">197901</strain>
        <strain evidence="2 5">Si</strain>
    </source>
</reference>
<dbReference type="GO" id="GO:0005634">
    <property type="term" value="C:nucleus"/>
    <property type="evidence" value="ECO:0007669"/>
    <property type="project" value="TreeGrafter"/>
</dbReference>
<evidence type="ECO:0000313" key="3">
    <source>
        <dbReference type="EMBL" id="RHZ17365.1"/>
    </source>
</evidence>
<dbReference type="EMBL" id="QUTE01009715">
    <property type="protein sequence ID" value="RHZ17365.1"/>
    <property type="molecule type" value="Genomic_DNA"/>
</dbReference>
<dbReference type="PANTHER" id="PTHR19303">
    <property type="entry name" value="TRANSPOSON"/>
    <property type="match status" value="1"/>
</dbReference>
<dbReference type="Proteomes" id="UP000266196">
    <property type="component" value="Unassembled WGS sequence"/>
</dbReference>
<evidence type="ECO:0000313" key="4">
    <source>
        <dbReference type="Proteomes" id="UP000266196"/>
    </source>
</evidence>
<dbReference type="VEuPathDB" id="FungiDB:H257_13086"/>
<evidence type="ECO:0000313" key="5">
    <source>
        <dbReference type="Proteomes" id="UP000283543"/>
    </source>
</evidence>
<protein>
    <recommendedName>
        <fullName evidence="1">DDE-1 domain-containing protein</fullName>
    </recommendedName>
</protein>
<dbReference type="InterPro" id="IPR050863">
    <property type="entry name" value="CenT-Element_Derived"/>
</dbReference>
<dbReference type="GO" id="GO:0003677">
    <property type="term" value="F:DNA binding"/>
    <property type="evidence" value="ECO:0007669"/>
    <property type="project" value="TreeGrafter"/>
</dbReference>
<dbReference type="InterPro" id="IPR004875">
    <property type="entry name" value="DDE_SF_endonuclease_dom"/>
</dbReference>
<accession>A0A397FE58</accession>
<comment type="caution">
    <text evidence="3">The sequence shown here is derived from an EMBL/GenBank/DDBJ whole genome shotgun (WGS) entry which is preliminary data.</text>
</comment>
<evidence type="ECO:0000259" key="1">
    <source>
        <dbReference type="Pfam" id="PF03184"/>
    </source>
</evidence>
<feature type="domain" description="DDE-1" evidence="1">
    <location>
        <begin position="25"/>
        <end position="199"/>
    </location>
</feature>
<dbReference type="PANTHER" id="PTHR19303:SF57">
    <property type="entry name" value="HTH CENPB-TYPE DOMAIN-CONTAINING PROTEIN"/>
    <property type="match status" value="1"/>
</dbReference>
<dbReference type="AlphaFoldDB" id="A0A397FE58"/>